<dbReference type="AlphaFoldDB" id="A0A8J6TCG4"/>
<dbReference type="Proteomes" id="UP000614424">
    <property type="component" value="Unassembled WGS sequence"/>
</dbReference>
<proteinExistence type="predicted"/>
<evidence type="ECO:0000313" key="1">
    <source>
        <dbReference type="EMBL" id="MBC8318109.1"/>
    </source>
</evidence>
<name>A0A8J6TCG4_9BACT</name>
<dbReference type="InterPro" id="IPR008323">
    <property type="entry name" value="UCP033563"/>
</dbReference>
<evidence type="ECO:0000313" key="2">
    <source>
        <dbReference type="Proteomes" id="UP000614424"/>
    </source>
</evidence>
<dbReference type="PANTHER" id="PTHR36454">
    <property type="entry name" value="LMO2823 PROTEIN"/>
    <property type="match status" value="1"/>
</dbReference>
<organism evidence="1 2">
    <name type="scientific">Candidatus Desulfobia pelagia</name>
    <dbReference type="NCBI Taxonomy" id="2841692"/>
    <lineage>
        <taxon>Bacteria</taxon>
        <taxon>Pseudomonadati</taxon>
        <taxon>Thermodesulfobacteriota</taxon>
        <taxon>Desulfobulbia</taxon>
        <taxon>Desulfobulbales</taxon>
        <taxon>Desulfobulbaceae</taxon>
        <taxon>Candidatus Desulfobia</taxon>
    </lineage>
</organism>
<accession>A0A8J6TCG4</accession>
<dbReference type="PIRSF" id="PIRSF033563">
    <property type="entry name" value="UCP033563"/>
    <property type="match status" value="1"/>
</dbReference>
<protein>
    <submittedName>
        <fullName evidence="1">DUF1015 domain-containing protein</fullName>
    </submittedName>
</protein>
<dbReference type="EMBL" id="JACNJZ010000129">
    <property type="protein sequence ID" value="MBC8318109.1"/>
    <property type="molecule type" value="Genomic_DNA"/>
</dbReference>
<comment type="caution">
    <text evidence="1">The sequence shown here is derived from an EMBL/GenBank/DDBJ whole genome shotgun (WGS) entry which is preliminary data.</text>
</comment>
<sequence length="452" mass="50794">MAKVVPFCGLRFNAEKIDRMEDVVTPPYDVVDAKAQAALLEKNPYNMIQLDLTKNAGDKVAEDRYEKARDHFRSWQDQGILVRDEKPAIYLYCIDYTLASGKKFTRKGLVALVELAEFEKGIVKPHEKTFRGVTDDRLRLTEACRAQFSQVFSLYSDDQGKIVSALEEAVSGDPLYAVEDQDGCLHRLWAVTDENVVSMVGKEFQEKSLYIADGHHRYTTALQMRDIMAKKHGSVAVDSPYNFIMMYLCPMEDPGLSVLPTHRLVRHPGHINVEELVNKVDDSFYIKEVGPGTREMLVGEVLSAMDDYAAQETVLGMYEPVSDRCFLLTLKEGVMAEVVGLKVPLSLQELDVVVLSDLVVERCLGLCHDKCDNEALISYFSDPDEALDEAVKLASTSTDMSPILFLMNGTPVSQVKKIADEKLVMPHKSTYFYPKVLTGLVLNTLEKDERRG</sequence>
<dbReference type="PANTHER" id="PTHR36454:SF1">
    <property type="entry name" value="DUF1015 DOMAIN-CONTAINING PROTEIN"/>
    <property type="match status" value="1"/>
</dbReference>
<gene>
    <name evidence="1" type="ORF">H8E41_09390</name>
</gene>
<reference evidence="1 2" key="1">
    <citation type="submission" date="2020-08" db="EMBL/GenBank/DDBJ databases">
        <title>Bridging the membrane lipid divide: bacteria of the FCB group superphylum have the potential to synthesize archaeal ether lipids.</title>
        <authorList>
            <person name="Villanueva L."/>
            <person name="Von Meijenfeldt F.A.B."/>
            <person name="Westbye A.B."/>
            <person name="Yadav S."/>
            <person name="Hopmans E.C."/>
            <person name="Dutilh B.E."/>
            <person name="Sinninghe Damste J.S."/>
        </authorList>
    </citation>
    <scope>NUCLEOTIDE SEQUENCE [LARGE SCALE GENOMIC DNA]</scope>
    <source>
        <strain evidence="1">NIOZ-UU47</strain>
    </source>
</reference>
<dbReference type="Pfam" id="PF06245">
    <property type="entry name" value="DUF1015"/>
    <property type="match status" value="1"/>
</dbReference>